<feature type="region of interest" description="Disordered" evidence="1">
    <location>
        <begin position="375"/>
        <end position="395"/>
    </location>
</feature>
<proteinExistence type="predicted"/>
<reference evidence="2 3" key="1">
    <citation type="journal article" date="2013" name="Genome Biol.">
        <title>Draft genome of the mountain pine beetle, Dendroctonus ponderosae Hopkins, a major forest pest.</title>
        <authorList>
            <person name="Keeling C.I."/>
            <person name="Yuen M.M."/>
            <person name="Liao N.Y."/>
            <person name="Docking T.R."/>
            <person name="Chan S.K."/>
            <person name="Taylor G.A."/>
            <person name="Palmquist D.L."/>
            <person name="Jackman S.D."/>
            <person name="Nguyen A."/>
            <person name="Li M."/>
            <person name="Henderson H."/>
            <person name="Janes J.K."/>
            <person name="Zhao Y."/>
            <person name="Pandoh P."/>
            <person name="Moore R."/>
            <person name="Sperling F.A."/>
            <person name="Huber D.P."/>
            <person name="Birol I."/>
            <person name="Jones S.J."/>
            <person name="Bohlmann J."/>
        </authorList>
    </citation>
    <scope>NUCLEOTIDE SEQUENCE</scope>
</reference>
<dbReference type="EMBL" id="KB632402">
    <property type="protein sequence ID" value="ERL94934.1"/>
    <property type="molecule type" value="Genomic_DNA"/>
</dbReference>
<name>U4ULI6_DENPD</name>
<dbReference type="STRING" id="77166.U4ULI6"/>
<dbReference type="OrthoDB" id="300500at2759"/>
<evidence type="ECO:0008006" key="4">
    <source>
        <dbReference type="Google" id="ProtNLM"/>
    </source>
</evidence>
<dbReference type="AlphaFoldDB" id="U4ULI6"/>
<dbReference type="Gene3D" id="2.20.110.10">
    <property type="entry name" value="Histone H3 K4-specific methyltransferase SET7/9 N-terminal domain"/>
    <property type="match status" value="1"/>
</dbReference>
<evidence type="ECO:0000313" key="3">
    <source>
        <dbReference type="Proteomes" id="UP000030742"/>
    </source>
</evidence>
<dbReference type="SUPFAM" id="SSF82185">
    <property type="entry name" value="Histone H3 K4-specific methyltransferase SET7/9 N-terminal domain"/>
    <property type="match status" value="1"/>
</dbReference>
<sequence>MNDDLTYSPPKPGKMPMFGSLHVELPVESLMQSKHIYQGSIAIDTENYRADSIKLEYLANNRMGKRSSFLLTNFDEDSILPMKKLSSFTYEGATISKVDDPNNQPDKRENILYGKQVYRGIQSIRYGRKRYPHGVIYDGYFNRNGDFHGTGMLINPAGHRVEELWRNGKLVQGANCLTIDNPERRLLIDYTEVPKPKLVVETLDEEKSITYDLLMQNSPSQELLLNSLRWNLIPRPQKIDSVPAQEIEQWIKYNCRKSWDESTGYRGDLYEVWTAGYREESLACTDQLKAMNSLDESNEIAKTSLLENVDLLPSDPAVPSRNKYSKMYSFILHHTQNIEKYIHDGRKCSYLNLSHMFVPVSSPHDLPKRKEIHLQRRSKNPKSRASSAPGSPKLKSGTYGLKYLLKHHQIQKKKSGVRVENDLIDDFVAYQQRVKR</sequence>
<accession>U4ULI6</accession>
<protein>
    <recommendedName>
        <fullName evidence="4">MORN repeat-containing protein 5</fullName>
    </recommendedName>
</protein>
<organism evidence="2 3">
    <name type="scientific">Dendroctonus ponderosae</name>
    <name type="common">Mountain pine beetle</name>
    <dbReference type="NCBI Taxonomy" id="77166"/>
    <lineage>
        <taxon>Eukaryota</taxon>
        <taxon>Metazoa</taxon>
        <taxon>Ecdysozoa</taxon>
        <taxon>Arthropoda</taxon>
        <taxon>Hexapoda</taxon>
        <taxon>Insecta</taxon>
        <taxon>Pterygota</taxon>
        <taxon>Neoptera</taxon>
        <taxon>Endopterygota</taxon>
        <taxon>Coleoptera</taxon>
        <taxon>Polyphaga</taxon>
        <taxon>Cucujiformia</taxon>
        <taxon>Curculionidae</taxon>
        <taxon>Scolytinae</taxon>
        <taxon>Dendroctonus</taxon>
    </lineage>
</organism>
<dbReference type="Proteomes" id="UP000030742">
    <property type="component" value="Unassembled WGS sequence"/>
</dbReference>
<evidence type="ECO:0000256" key="1">
    <source>
        <dbReference type="SAM" id="MobiDB-lite"/>
    </source>
</evidence>
<gene>
    <name evidence="2" type="ORF">D910_12206</name>
</gene>
<evidence type="ECO:0000313" key="2">
    <source>
        <dbReference type="EMBL" id="ERL94934.1"/>
    </source>
</evidence>